<dbReference type="CDD" id="cd01670">
    <property type="entry name" value="Death"/>
    <property type="match status" value="1"/>
</dbReference>
<feature type="region of interest" description="Disordered" evidence="1">
    <location>
        <begin position="13"/>
        <end position="75"/>
    </location>
</feature>
<dbReference type="SUPFAM" id="SSF47986">
    <property type="entry name" value="DEATH domain"/>
    <property type="match status" value="1"/>
</dbReference>
<keyword evidence="4" id="KW-1185">Reference proteome</keyword>
<organism evidence="3 4">
    <name type="scientific">Elysia crispata</name>
    <name type="common">lettuce slug</name>
    <dbReference type="NCBI Taxonomy" id="231223"/>
    <lineage>
        <taxon>Eukaryota</taxon>
        <taxon>Metazoa</taxon>
        <taxon>Spiralia</taxon>
        <taxon>Lophotrochozoa</taxon>
        <taxon>Mollusca</taxon>
        <taxon>Gastropoda</taxon>
        <taxon>Heterobranchia</taxon>
        <taxon>Euthyneura</taxon>
        <taxon>Panpulmonata</taxon>
        <taxon>Sacoglossa</taxon>
        <taxon>Placobranchoidea</taxon>
        <taxon>Plakobranchidae</taxon>
        <taxon>Elysia</taxon>
    </lineage>
</organism>
<feature type="domain" description="Death" evidence="2">
    <location>
        <begin position="603"/>
        <end position="681"/>
    </location>
</feature>
<comment type="caution">
    <text evidence="3">The sequence shown here is derived from an EMBL/GenBank/DDBJ whole genome shotgun (WGS) entry which is preliminary data.</text>
</comment>
<dbReference type="InterPro" id="IPR011029">
    <property type="entry name" value="DEATH-like_dom_sf"/>
</dbReference>
<evidence type="ECO:0000313" key="4">
    <source>
        <dbReference type="Proteomes" id="UP001283361"/>
    </source>
</evidence>
<evidence type="ECO:0000313" key="3">
    <source>
        <dbReference type="EMBL" id="KAK3793815.1"/>
    </source>
</evidence>
<dbReference type="InterPro" id="IPR000488">
    <property type="entry name" value="Death_dom"/>
</dbReference>
<accession>A0AAE1E514</accession>
<evidence type="ECO:0000259" key="2">
    <source>
        <dbReference type="PROSITE" id="PS50017"/>
    </source>
</evidence>
<dbReference type="EMBL" id="JAWDGP010001174">
    <property type="protein sequence ID" value="KAK3793815.1"/>
    <property type="molecule type" value="Genomic_DNA"/>
</dbReference>
<proteinExistence type="predicted"/>
<evidence type="ECO:0000256" key="1">
    <source>
        <dbReference type="SAM" id="MobiDB-lite"/>
    </source>
</evidence>
<dbReference type="AlphaFoldDB" id="A0AAE1E514"/>
<protein>
    <recommendedName>
        <fullName evidence="2">Death domain-containing protein</fullName>
    </recommendedName>
</protein>
<name>A0AAE1E514_9GAST</name>
<gene>
    <name evidence="3" type="ORF">RRG08_011786</name>
</gene>
<dbReference type="Gene3D" id="1.10.533.10">
    <property type="entry name" value="Death Domain, Fas"/>
    <property type="match status" value="1"/>
</dbReference>
<dbReference type="GO" id="GO:0007165">
    <property type="term" value="P:signal transduction"/>
    <property type="evidence" value="ECO:0007669"/>
    <property type="project" value="InterPro"/>
</dbReference>
<dbReference type="PROSITE" id="PS50017">
    <property type="entry name" value="DEATH_DOMAIN"/>
    <property type="match status" value="1"/>
</dbReference>
<sequence length="750" mass="85890">MYADEVSLKQVRFGGSLGRITGKPRLAPIKRTPRDERGSFKPMITPTPTSSPRSRATEEPSSDDEGYRTARSGGDDLLLDDLKEKLRPVIDHRMPTLVTKRGMYTQDPASAAIQVGSLSRRQNDVLAKGSGSKSFLASPPRNMHFLRESIFKEIKLISRALSAVEREYYGDRANINGEVERYAYSVRMLMKALMIFDLNNAPAIDDLIRIATNTNRYKGEPKYIADIKEVHAKVQTFMPERVMPLVAKCQALLDAVIKYCVSFYVTGTDHYLETADHYSEQISAWKEKAGESVGSARSLYSRFKTSGITLSMLSNPVEGFGTANRLQRMLFLVIFADSCTHMRNALEVIKTWVKTDANYVTFIKNDLSRLEHLREEKVQQLRSLREHFHSLTFKLTHLETEYAKRAGEANTLREKEGDMRIEEVHLVNSLTSLKREIEKKEKKCEQLQRLTASYSHGQTPMPTPEPTYETVETLKNDIQEARDQLPYVIRHLGVVRQKLDWIAKSMTTLERISSDIQTTKKELKQVAVDRERKEAEFAEIGLAVDVTKRIFMCKNASDAVEKLHYSMCMESRASRVIKPLQECKIQDPLDKACKLTALRILGDWPNLYSNLPFYPSRGSQTVARDIVDVTDSGGRCSHTYKARRALERWRRYHTRANVDDLKRALRKIRRSDVVQYLEEVQARSTGTAIIPETVSQAPFEKEEEKPPDVEPHLIPFFRQVEKYDQMVATRKLEVSNKAKRRAALRRLDDK</sequence>
<dbReference type="Proteomes" id="UP001283361">
    <property type="component" value="Unassembled WGS sequence"/>
</dbReference>
<reference evidence="3" key="1">
    <citation type="journal article" date="2023" name="G3 (Bethesda)">
        <title>A reference genome for the long-term kleptoplast-retaining sea slug Elysia crispata morphotype clarki.</title>
        <authorList>
            <person name="Eastman K.E."/>
            <person name="Pendleton A.L."/>
            <person name="Shaikh M.A."/>
            <person name="Suttiyut T."/>
            <person name="Ogas R."/>
            <person name="Tomko P."/>
            <person name="Gavelis G."/>
            <person name="Widhalm J.R."/>
            <person name="Wisecaver J.H."/>
        </authorList>
    </citation>
    <scope>NUCLEOTIDE SEQUENCE</scope>
    <source>
        <strain evidence="3">ECLA1</strain>
    </source>
</reference>